<keyword evidence="2" id="KW-1185">Reference proteome</keyword>
<dbReference type="RefSeq" id="WP_017022230.1">
    <property type="nucleotide sequence ID" value="NZ_AJYJ02000065.1"/>
</dbReference>
<name>A0ABX3AX81_ALILO</name>
<comment type="caution">
    <text evidence="1">The sequence shown here is derived from an EMBL/GenBank/DDBJ whole genome shotgun (WGS) entry which is preliminary data.</text>
</comment>
<evidence type="ECO:0000313" key="1">
    <source>
        <dbReference type="EMBL" id="OEF17034.1"/>
    </source>
</evidence>
<organism evidence="1 2">
    <name type="scientific">Aliivibrio logei 5S-186</name>
    <dbReference type="NCBI Taxonomy" id="626086"/>
    <lineage>
        <taxon>Bacteria</taxon>
        <taxon>Pseudomonadati</taxon>
        <taxon>Pseudomonadota</taxon>
        <taxon>Gammaproteobacteria</taxon>
        <taxon>Vibrionales</taxon>
        <taxon>Vibrionaceae</taxon>
        <taxon>Aliivibrio</taxon>
    </lineage>
</organism>
<dbReference type="EMBL" id="AJYJ02000065">
    <property type="protein sequence ID" value="OEF17034.1"/>
    <property type="molecule type" value="Genomic_DNA"/>
</dbReference>
<evidence type="ECO:0000313" key="2">
    <source>
        <dbReference type="Proteomes" id="UP000095059"/>
    </source>
</evidence>
<dbReference type="Proteomes" id="UP000095059">
    <property type="component" value="Unassembled WGS sequence"/>
</dbReference>
<reference evidence="1 2" key="1">
    <citation type="journal article" date="2012" name="Science">
        <title>Ecological populations of bacteria act as socially cohesive units of antibiotic production and resistance.</title>
        <authorList>
            <person name="Cordero O.X."/>
            <person name="Wildschutte H."/>
            <person name="Kirkup B."/>
            <person name="Proehl S."/>
            <person name="Ngo L."/>
            <person name="Hussain F."/>
            <person name="Le Roux F."/>
            <person name="Mincer T."/>
            <person name="Polz M.F."/>
        </authorList>
    </citation>
    <scope>NUCLEOTIDE SEQUENCE [LARGE SCALE GENOMIC DNA]</scope>
    <source>
        <strain evidence="1 2">5S-186</strain>
    </source>
</reference>
<protein>
    <submittedName>
        <fullName evidence="1">Uncharacterized protein</fullName>
    </submittedName>
</protein>
<gene>
    <name evidence="1" type="ORF">A1Q5_19065</name>
</gene>
<sequence>MKNTPLHSINMDFSHSSEAQALLDIVSARICPKPEAEDYLNKVEEQLTEAIELLQSMEE</sequence>
<accession>A0ABX3AX81</accession>
<proteinExistence type="predicted"/>